<dbReference type="Proteomes" id="UP000000212">
    <property type="component" value="Chromosome"/>
</dbReference>
<evidence type="ECO:0008006" key="4">
    <source>
        <dbReference type="Google" id="ProtNLM"/>
    </source>
</evidence>
<feature type="compositionally biased region" description="Basic and acidic residues" evidence="1">
    <location>
        <begin position="370"/>
        <end position="380"/>
    </location>
</feature>
<feature type="region of interest" description="Disordered" evidence="1">
    <location>
        <begin position="347"/>
        <end position="380"/>
    </location>
</feature>
<dbReference type="eggNOG" id="ENOG502ZAB9">
    <property type="taxonomic scope" value="Bacteria"/>
</dbReference>
<name>K8ERY8_CARML</name>
<dbReference type="STRING" id="1234679.BN424_1880"/>
<keyword evidence="3" id="KW-1185">Reference proteome</keyword>
<dbReference type="RefSeq" id="WP_015076551.1">
    <property type="nucleotide sequence ID" value="NC_019425.2"/>
</dbReference>
<accession>K8ERY8</accession>
<evidence type="ECO:0000313" key="2">
    <source>
        <dbReference type="EMBL" id="CCO11321.2"/>
    </source>
</evidence>
<sequence>MTNELKKTENFKTALAKINDAYTPMITEQLEGNGLQMSDYKKQCVLNAISAINTTVQNAGLEIGNIDQSNLTQILLNVASLELNAAATPRECYFITRNVKQGKGDLQKTVKQIELGIEGDGNDAILSRFGRNVKKVYPFWLVREQDTFIYPRYKGIEFTPPEWEPTGEGRVERIVYPIEMNDGSVEFHITERNDVKKNLLAHMYNNLMWDKDKVKKKQEIKAKASTKTLNEMLEDEPLLTLGQVSPAWKDPQSSESMIIRKMRNNIVKKIPKDFSNAFVAMTYQEQTDEDLKAVRREVAEEANKEILDFADVESNPVQAIEEKSDVPVHEVIIEDKKEVVEVVPTETIEENSKELEQNELDLDMVPPHISAKEDTPPWLR</sequence>
<dbReference type="KEGG" id="cml:BN424_1880"/>
<organism evidence="2 3">
    <name type="scientific">Carnobacterium maltaromaticum LMA28</name>
    <dbReference type="NCBI Taxonomy" id="1234679"/>
    <lineage>
        <taxon>Bacteria</taxon>
        <taxon>Bacillati</taxon>
        <taxon>Bacillota</taxon>
        <taxon>Bacilli</taxon>
        <taxon>Lactobacillales</taxon>
        <taxon>Carnobacteriaceae</taxon>
        <taxon>Carnobacterium</taxon>
    </lineage>
</organism>
<proteinExistence type="predicted"/>
<gene>
    <name evidence="2" type="ORF">BN424_1880</name>
</gene>
<reference evidence="3" key="1">
    <citation type="journal article" date="2013" name="Genome Announc.">
        <title>Complete Chromosome Sequence of Carnobacterium maltaromaticum LMA 28.</title>
        <authorList>
            <person name="Cailliez-Grimal C."/>
            <person name="Chaillou S."/>
            <person name="Anba-Mondoloni J."/>
            <person name="Loux V."/>
            <person name="Afzal M.I."/>
            <person name="Rahman A."/>
            <person name="Kergourlay G."/>
            <person name="Champomier-Verges M.C."/>
            <person name="Zagorec M."/>
            <person name="Dalgaard P."/>
            <person name="Leisner J.J."/>
            <person name="Prevost H."/>
            <person name="Revol-Junelles A.M."/>
            <person name="Borges F."/>
        </authorList>
    </citation>
    <scope>NUCLEOTIDE SEQUENCE</scope>
    <source>
        <strain evidence="3">LMA28</strain>
    </source>
</reference>
<evidence type="ECO:0000313" key="3">
    <source>
        <dbReference type="Proteomes" id="UP000000212"/>
    </source>
</evidence>
<dbReference type="HOGENOM" id="CLU_747334_0_0_9"/>
<protein>
    <recommendedName>
        <fullName evidence="4">RecT family protein</fullName>
    </recommendedName>
</protein>
<dbReference type="EMBL" id="HE999757">
    <property type="protein sequence ID" value="CCO11321.2"/>
    <property type="molecule type" value="Genomic_DNA"/>
</dbReference>
<dbReference type="AlphaFoldDB" id="K8ERY8"/>
<evidence type="ECO:0000256" key="1">
    <source>
        <dbReference type="SAM" id="MobiDB-lite"/>
    </source>
</evidence>